<organism evidence="6 9">
    <name type="scientific">Streptomyces radicis</name>
    <dbReference type="NCBI Taxonomy" id="1750517"/>
    <lineage>
        <taxon>Bacteria</taxon>
        <taxon>Bacillati</taxon>
        <taxon>Actinomycetota</taxon>
        <taxon>Actinomycetes</taxon>
        <taxon>Kitasatosporales</taxon>
        <taxon>Streptomycetaceae</taxon>
        <taxon>Streptomyces</taxon>
    </lineage>
</organism>
<proteinExistence type="predicted"/>
<keyword evidence="1 6" id="KW-0489">Methyltransferase</keyword>
<dbReference type="InterPro" id="IPR029063">
    <property type="entry name" value="SAM-dependent_MTases_sf"/>
</dbReference>
<evidence type="ECO:0000256" key="1">
    <source>
        <dbReference type="ARBA" id="ARBA00022603"/>
    </source>
</evidence>
<keyword evidence="8" id="KW-1185">Reference proteome</keyword>
<dbReference type="SUPFAM" id="SSF53335">
    <property type="entry name" value="S-adenosyl-L-methionine-dependent methyltransferases"/>
    <property type="match status" value="1"/>
</dbReference>
<evidence type="ECO:0000256" key="2">
    <source>
        <dbReference type="ARBA" id="ARBA00022679"/>
    </source>
</evidence>
<keyword evidence="2 6" id="KW-0808">Transferase</keyword>
<protein>
    <submittedName>
        <fullName evidence="6">Class I SAM-dependent methyltransferase</fullName>
    </submittedName>
</protein>
<feature type="region of interest" description="Disordered" evidence="4">
    <location>
        <begin position="1"/>
        <end position="24"/>
    </location>
</feature>
<dbReference type="PANTHER" id="PTHR43464:SF19">
    <property type="entry name" value="UBIQUINONE BIOSYNTHESIS O-METHYLTRANSFERASE, MITOCHONDRIAL"/>
    <property type="match status" value="1"/>
</dbReference>
<evidence type="ECO:0000313" key="8">
    <source>
        <dbReference type="Proteomes" id="UP000268652"/>
    </source>
</evidence>
<sequence length="264" mass="28650">MGVTDPSPDIEERRRATPSPAPRQGDAFGQLLLATLDVGVKPGVETEIVERDDGLIVAADAVRYFRRPEEWSPQVRWAVAQARGRVLDIGIGAGQHALVAQRAGCRVTGLDVSPGALEVARRRGVGELVAGSVGQVAEFFEQGSFDTVFMLGQNLALLGSPERAGAVLSALYDITAPGALLIGDGADPTPVWESQREYFESNVARGRWPGHFTLRVRHRDMASPWFDYLFCTPDQLAALGETHGWRLHGVRQKGASYAAVMHRL</sequence>
<keyword evidence="3" id="KW-0949">S-adenosyl-L-methionine</keyword>
<dbReference type="InterPro" id="IPR041698">
    <property type="entry name" value="Methyltransf_25"/>
</dbReference>
<accession>A0A3A9VU43</accession>
<dbReference type="Proteomes" id="UP000268652">
    <property type="component" value="Unassembled WGS sequence"/>
</dbReference>
<evidence type="ECO:0000313" key="6">
    <source>
        <dbReference type="EMBL" id="RKN04260.1"/>
    </source>
</evidence>
<gene>
    <name evidence="7" type="ORF">D7318_28920</name>
    <name evidence="6" type="ORF">D7319_29160</name>
</gene>
<dbReference type="CDD" id="cd02440">
    <property type="entry name" value="AdoMet_MTases"/>
    <property type="match status" value="1"/>
</dbReference>
<evidence type="ECO:0000259" key="5">
    <source>
        <dbReference type="Pfam" id="PF13649"/>
    </source>
</evidence>
<dbReference type="OrthoDB" id="279734at2"/>
<name>A0A3A9VU43_9ACTN</name>
<dbReference type="RefSeq" id="WP_120700196.1">
    <property type="nucleotide sequence ID" value="NZ_RBDX01000038.1"/>
</dbReference>
<evidence type="ECO:0000256" key="3">
    <source>
        <dbReference type="ARBA" id="ARBA00022691"/>
    </source>
</evidence>
<evidence type="ECO:0000313" key="9">
    <source>
        <dbReference type="Proteomes" id="UP000275024"/>
    </source>
</evidence>
<evidence type="ECO:0000313" key="7">
    <source>
        <dbReference type="EMBL" id="RKN14778.1"/>
    </source>
</evidence>
<comment type="caution">
    <text evidence="6">The sequence shown here is derived from an EMBL/GenBank/DDBJ whole genome shotgun (WGS) entry which is preliminary data.</text>
</comment>
<evidence type="ECO:0000256" key="4">
    <source>
        <dbReference type="SAM" id="MobiDB-lite"/>
    </source>
</evidence>
<dbReference type="AlphaFoldDB" id="A0A3A9VU43"/>
<dbReference type="EMBL" id="RBDX01000038">
    <property type="protein sequence ID" value="RKN04260.1"/>
    <property type="molecule type" value="Genomic_DNA"/>
</dbReference>
<reference evidence="8 9" key="1">
    <citation type="submission" date="2018-09" db="EMBL/GenBank/DDBJ databases">
        <title>Streptomyces sp. nov. DS1-2, an endophytic actinomycete isolated from roots of Dendrobium scabrilingue.</title>
        <authorList>
            <person name="Kuncharoen N."/>
            <person name="Kudo T."/>
            <person name="Ohkuma M."/>
            <person name="Yuki M."/>
            <person name="Tanasupawat S."/>
        </authorList>
    </citation>
    <scope>NUCLEOTIDE SEQUENCE [LARGE SCALE GENOMIC DNA]</scope>
    <source>
        <strain evidence="6 9">AZ1-7</strain>
        <strain evidence="7 8">DS1-2</strain>
    </source>
</reference>
<dbReference type="EMBL" id="RBDY01000037">
    <property type="protein sequence ID" value="RKN14778.1"/>
    <property type="molecule type" value="Genomic_DNA"/>
</dbReference>
<dbReference type="Proteomes" id="UP000275024">
    <property type="component" value="Unassembled WGS sequence"/>
</dbReference>
<dbReference type="Gene3D" id="3.40.50.150">
    <property type="entry name" value="Vaccinia Virus protein VP39"/>
    <property type="match status" value="1"/>
</dbReference>
<dbReference type="GO" id="GO:0008168">
    <property type="term" value="F:methyltransferase activity"/>
    <property type="evidence" value="ECO:0007669"/>
    <property type="project" value="UniProtKB-KW"/>
</dbReference>
<dbReference type="GO" id="GO:0032259">
    <property type="term" value="P:methylation"/>
    <property type="evidence" value="ECO:0007669"/>
    <property type="project" value="UniProtKB-KW"/>
</dbReference>
<dbReference type="Pfam" id="PF13649">
    <property type="entry name" value="Methyltransf_25"/>
    <property type="match status" value="1"/>
</dbReference>
<feature type="domain" description="Methyltransferase" evidence="5">
    <location>
        <begin position="86"/>
        <end position="178"/>
    </location>
</feature>
<dbReference type="PANTHER" id="PTHR43464">
    <property type="entry name" value="METHYLTRANSFERASE"/>
    <property type="match status" value="1"/>
</dbReference>